<dbReference type="Gene3D" id="2.180.10.10">
    <property type="entry name" value="RHS repeat-associated core"/>
    <property type="match status" value="1"/>
</dbReference>
<dbReference type="EMBL" id="SRMP02000008">
    <property type="protein sequence ID" value="MFN0291067.1"/>
    <property type="molecule type" value="Genomic_DNA"/>
</dbReference>
<dbReference type="Proteomes" id="UP001517367">
    <property type="component" value="Unassembled WGS sequence"/>
</dbReference>
<sequence length="166" mass="18760">AAIAFRHRSNWSVSSEIRWSISSGIGGQFKPKWGGQFQRNLHIKSCVYGYNGLYPVIIGNDITHANLLTTINSIDPQLDNLLASVQSLETVTQKQIWRSFTDGLYSLNNGSSLMATTYNYYGGITSMTDSKGMTVYYDYDSFGRLKCEKDHNGKVLKAYDYHYRGQ</sequence>
<accession>A0ABW9JFC3</accession>
<organism evidence="1 2">
    <name type="scientific">Pedobacter helvus</name>
    <dbReference type="NCBI Taxonomy" id="2563444"/>
    <lineage>
        <taxon>Bacteria</taxon>
        <taxon>Pseudomonadati</taxon>
        <taxon>Bacteroidota</taxon>
        <taxon>Sphingobacteriia</taxon>
        <taxon>Sphingobacteriales</taxon>
        <taxon>Sphingobacteriaceae</taxon>
        <taxon>Pedobacter</taxon>
    </lineage>
</organism>
<keyword evidence="2" id="KW-1185">Reference proteome</keyword>
<comment type="caution">
    <text evidence="1">The sequence shown here is derived from an EMBL/GenBank/DDBJ whole genome shotgun (WGS) entry which is preliminary data.</text>
</comment>
<reference evidence="1 2" key="1">
    <citation type="submission" date="2024-12" db="EMBL/GenBank/DDBJ databases">
        <authorList>
            <person name="Hu S."/>
        </authorList>
    </citation>
    <scope>NUCLEOTIDE SEQUENCE [LARGE SCALE GENOMIC DNA]</scope>
    <source>
        <strain evidence="1 2">P-25</strain>
    </source>
</reference>
<protein>
    <recommendedName>
        <fullName evidence="3">YD repeat protein</fullName>
    </recommendedName>
</protein>
<name>A0ABW9JFC3_9SPHI</name>
<evidence type="ECO:0000313" key="1">
    <source>
        <dbReference type="EMBL" id="MFN0291067.1"/>
    </source>
</evidence>
<evidence type="ECO:0008006" key="3">
    <source>
        <dbReference type="Google" id="ProtNLM"/>
    </source>
</evidence>
<dbReference type="RefSeq" id="WP_171047008.1">
    <property type="nucleotide sequence ID" value="NZ_SRMP02000008.1"/>
</dbReference>
<proteinExistence type="predicted"/>
<gene>
    <name evidence="1" type="ORF">E5L68_006670</name>
</gene>
<feature type="non-terminal residue" evidence="1">
    <location>
        <position position="1"/>
    </location>
</feature>
<evidence type="ECO:0000313" key="2">
    <source>
        <dbReference type="Proteomes" id="UP001517367"/>
    </source>
</evidence>